<accession>A0A915AKJ3</accession>
<evidence type="ECO:0000313" key="2">
    <source>
        <dbReference type="WBParaSite" id="PgR010_g017_t01"/>
    </source>
</evidence>
<dbReference type="WBParaSite" id="PgR010_g017_t01">
    <property type="protein sequence ID" value="PgR010_g017_t01"/>
    <property type="gene ID" value="PgR010_g017"/>
</dbReference>
<organism evidence="1 2">
    <name type="scientific">Parascaris univalens</name>
    <name type="common">Nematode worm</name>
    <dbReference type="NCBI Taxonomy" id="6257"/>
    <lineage>
        <taxon>Eukaryota</taxon>
        <taxon>Metazoa</taxon>
        <taxon>Ecdysozoa</taxon>
        <taxon>Nematoda</taxon>
        <taxon>Chromadorea</taxon>
        <taxon>Rhabditida</taxon>
        <taxon>Spirurina</taxon>
        <taxon>Ascaridomorpha</taxon>
        <taxon>Ascaridoidea</taxon>
        <taxon>Ascarididae</taxon>
        <taxon>Parascaris</taxon>
    </lineage>
</organism>
<sequence length="178" mass="19786">GASNAKMQLRVLQVIQARRDLLAGLDPPAKTPMVVLAVRLAHQDLSDPLALQVHLVQRDLQELPARQSKNLDRTDLLGHQDQQVPQVPMGRQVPMATLELTDQKDLLANPAGTAHQENQVLLAKMGLKESVEHRALAITVHHRELLPVIKYEGCYWSMLCDPCLHFCALSASYLAISR</sequence>
<keyword evidence="1" id="KW-1185">Reference proteome</keyword>
<proteinExistence type="predicted"/>
<dbReference type="AlphaFoldDB" id="A0A915AKJ3"/>
<dbReference type="Proteomes" id="UP000887569">
    <property type="component" value="Unplaced"/>
</dbReference>
<name>A0A915AKJ3_PARUN</name>
<reference evidence="2" key="1">
    <citation type="submission" date="2022-11" db="UniProtKB">
        <authorList>
            <consortium name="WormBaseParasite"/>
        </authorList>
    </citation>
    <scope>IDENTIFICATION</scope>
</reference>
<protein>
    <submittedName>
        <fullName evidence="2">Uncharacterized protein</fullName>
    </submittedName>
</protein>
<evidence type="ECO:0000313" key="1">
    <source>
        <dbReference type="Proteomes" id="UP000887569"/>
    </source>
</evidence>